<dbReference type="AlphaFoldDB" id="G4MPW4"/>
<evidence type="ECO:0000313" key="1">
    <source>
        <dbReference type="EMBL" id="EHA58052.1"/>
    </source>
</evidence>
<dbReference type="VEuPathDB" id="FungiDB:MGG_16463"/>
<dbReference type="Proteomes" id="UP000009058">
    <property type="component" value="Chromosome 1"/>
</dbReference>
<proteinExistence type="predicted"/>
<gene>
    <name evidence="1" type="ORF">MGG_16463</name>
</gene>
<dbReference type="RefSeq" id="XP_003710664.1">
    <property type="nucleotide sequence ID" value="XM_003710616.1"/>
</dbReference>
<keyword evidence="2" id="KW-1185">Reference proteome</keyword>
<dbReference type="KEGG" id="mgr:MGG_16463"/>
<reference evidence="1 2" key="1">
    <citation type="journal article" date="2005" name="Nature">
        <title>The genome sequence of the rice blast fungus Magnaporthe grisea.</title>
        <authorList>
            <person name="Dean R.A."/>
            <person name="Talbot N.J."/>
            <person name="Ebbole D.J."/>
            <person name="Farman M.L."/>
            <person name="Mitchell T.K."/>
            <person name="Orbach M.J."/>
            <person name="Thon M."/>
            <person name="Kulkarni R."/>
            <person name="Xu J.R."/>
            <person name="Pan H."/>
            <person name="Read N.D."/>
            <person name="Lee Y.H."/>
            <person name="Carbone I."/>
            <person name="Brown D."/>
            <person name="Oh Y.Y."/>
            <person name="Donofrio N."/>
            <person name="Jeong J.S."/>
            <person name="Soanes D.M."/>
            <person name="Djonovic S."/>
            <person name="Kolomiets E."/>
            <person name="Rehmeyer C."/>
            <person name="Li W."/>
            <person name="Harding M."/>
            <person name="Kim S."/>
            <person name="Lebrun M.H."/>
            <person name="Bohnert H."/>
            <person name="Coughlan S."/>
            <person name="Butler J."/>
            <person name="Calvo S."/>
            <person name="Ma L.J."/>
            <person name="Nicol R."/>
            <person name="Purcell S."/>
            <person name="Nusbaum C."/>
            <person name="Galagan J.E."/>
            <person name="Birren B.W."/>
        </authorList>
    </citation>
    <scope>NUCLEOTIDE SEQUENCE [LARGE SCALE GENOMIC DNA]</scope>
    <source>
        <strain evidence="2">70-15 / ATCC MYA-4617 / FGSC 8958</strain>
    </source>
</reference>
<accession>G4MPW4</accession>
<dbReference type="HOGENOM" id="CLU_1759175_0_0_1"/>
<protein>
    <submittedName>
        <fullName evidence="1">Uncharacterized protein</fullName>
    </submittedName>
</protein>
<dbReference type="GeneID" id="12986406"/>
<evidence type="ECO:0000313" key="2">
    <source>
        <dbReference type="Proteomes" id="UP000009058"/>
    </source>
</evidence>
<name>G4MPW4_PYRO7</name>
<dbReference type="EMBL" id="CM001231">
    <property type="protein sequence ID" value="EHA58052.1"/>
    <property type="molecule type" value="Genomic_DNA"/>
</dbReference>
<sequence length="148" mass="16798">MERTHSFDIQPNVHMTTLVAARLSKGLRSRSSFLLWPFPSDRTRQTSKESTDRIASISIILPILVCGTVSLQGCVNNIIAPMFDPLRSKRVVRAWSPCYSENDDFPPSAALFSLGRFHPLGSWFFYQSTNKSTDPIQYRIDLGRHPKV</sequence>
<reference key="2">
    <citation type="submission" date="2011-05" db="EMBL/GenBank/DDBJ databases">
        <title>The Genome Sequence of Magnaporthe oryzae 70-15.</title>
        <authorList>
            <consortium name="The Broad Institute Genome Sequencing Platform"/>
            <person name="Ma L.-J."/>
            <person name="Dead R."/>
            <person name="Young S.K."/>
            <person name="Zeng Q."/>
            <person name="Gargeya S."/>
            <person name="Fitzgerald M."/>
            <person name="Haas B."/>
            <person name="Abouelleil A."/>
            <person name="Alvarado L."/>
            <person name="Arachchi H.M."/>
            <person name="Berlin A."/>
            <person name="Brown A."/>
            <person name="Chapman S.B."/>
            <person name="Chen Z."/>
            <person name="Dunbar C."/>
            <person name="Freedman E."/>
            <person name="Gearin G."/>
            <person name="Gellesch M."/>
            <person name="Goldberg J."/>
            <person name="Griggs A."/>
            <person name="Gujja S."/>
            <person name="Heiman D."/>
            <person name="Howarth C."/>
            <person name="Larson L."/>
            <person name="Lui A."/>
            <person name="MacDonald P.J.P."/>
            <person name="Mehta T."/>
            <person name="Montmayeur A."/>
            <person name="Murphy C."/>
            <person name="Neiman D."/>
            <person name="Pearson M."/>
            <person name="Priest M."/>
            <person name="Roberts A."/>
            <person name="Saif S."/>
            <person name="Shea T."/>
            <person name="Shenoy N."/>
            <person name="Sisk P."/>
            <person name="Stolte C."/>
            <person name="Sykes S."/>
            <person name="Yandava C."/>
            <person name="Wortman J."/>
            <person name="Nusbaum C."/>
            <person name="Birren B."/>
        </authorList>
    </citation>
    <scope>NUCLEOTIDE SEQUENCE</scope>
    <source>
        <strain>70-15</strain>
    </source>
</reference>
<dbReference type="InParanoid" id="G4MPW4"/>
<organism evidence="1 2">
    <name type="scientific">Pyricularia oryzae (strain 70-15 / ATCC MYA-4617 / FGSC 8958)</name>
    <name type="common">Rice blast fungus</name>
    <name type="synonym">Magnaporthe oryzae</name>
    <dbReference type="NCBI Taxonomy" id="242507"/>
    <lineage>
        <taxon>Eukaryota</taxon>
        <taxon>Fungi</taxon>
        <taxon>Dikarya</taxon>
        <taxon>Ascomycota</taxon>
        <taxon>Pezizomycotina</taxon>
        <taxon>Sordariomycetes</taxon>
        <taxon>Sordariomycetidae</taxon>
        <taxon>Magnaporthales</taxon>
        <taxon>Pyriculariaceae</taxon>
        <taxon>Pyricularia</taxon>
    </lineage>
</organism>